<name>A0A399F5E0_9DEIN</name>
<organism evidence="8 9">
    <name type="scientific">Meiothermus granaticius NBRC 107808</name>
    <dbReference type="NCBI Taxonomy" id="1227551"/>
    <lineage>
        <taxon>Bacteria</taxon>
        <taxon>Thermotogati</taxon>
        <taxon>Deinococcota</taxon>
        <taxon>Deinococci</taxon>
        <taxon>Thermales</taxon>
        <taxon>Thermaceae</taxon>
        <taxon>Meiothermus</taxon>
    </lineage>
</organism>
<evidence type="ECO:0000256" key="3">
    <source>
        <dbReference type="ARBA" id="ARBA00023315"/>
    </source>
</evidence>
<dbReference type="FunFam" id="3.40.47.10:FF:000010">
    <property type="entry name" value="Acetyl-CoA acetyltransferase (Thiolase)"/>
    <property type="match status" value="1"/>
</dbReference>
<dbReference type="EC" id="2.3.1.174" evidence="8"/>
<keyword evidence="9" id="KW-1185">Reference proteome</keyword>
<dbReference type="CDD" id="cd00751">
    <property type="entry name" value="thiolase"/>
    <property type="match status" value="1"/>
</dbReference>
<feature type="active site" description="Acyl-thioester intermediate" evidence="4">
    <location>
        <position position="89"/>
    </location>
</feature>
<dbReference type="PROSITE" id="PS00098">
    <property type="entry name" value="THIOLASE_1"/>
    <property type="match status" value="1"/>
</dbReference>
<protein>
    <submittedName>
        <fullName evidence="8">3-oxoadipyl-CoA/3-oxo-5,6-dehydrosuberyl-CoA thiolase</fullName>
        <ecNumber evidence="8">2.3.1.174</ecNumber>
    </submittedName>
</protein>
<keyword evidence="3 5" id="KW-0012">Acyltransferase</keyword>
<gene>
    <name evidence="8" type="primary">paaJ</name>
    <name evidence="8" type="ORF">Mgrana_02060</name>
</gene>
<dbReference type="OrthoDB" id="23995at2"/>
<evidence type="ECO:0000256" key="4">
    <source>
        <dbReference type="PIRSR" id="PIRSR000429-1"/>
    </source>
</evidence>
<dbReference type="Proteomes" id="UP000266178">
    <property type="component" value="Unassembled WGS sequence"/>
</dbReference>
<proteinExistence type="inferred from homology"/>
<dbReference type="Pfam" id="PF02803">
    <property type="entry name" value="Thiolase_C"/>
    <property type="match status" value="1"/>
</dbReference>
<sequence length="401" mass="42350">MSEALILDAVRTPVGKHGGVLSSVRPDDLGAIPLRALLERTGVPGEDLEDVYMGCANQAGEDNRNVARMSLLLAGIPLTVGGATVNRLCGSGLEAVASAARALLAGEGQVYIGGGVESMSRAPWVLPKAERPFPTGNLTLYDSTLGWRFVNPKMKELYGTEAMGETAENLAEQYRIPREEQDRFALRSHQKALQAQQQGSYDRQMVPVEVRDRKGNLERIGRDEGPRAETSLEALARLKPVFRPGGSVTAGNSSGLNDGAAAVLLASSSYAQAHGLTPLAKIRSVAVAGVEPRIMGIGPVPATQKALKRAGLSLADLGLIELNEAFAAQSLAVLREWGLDPEDPRLNPHGGAIAIGHPLGASGARILTALVHEMRQRQVQFGLATMCIGVGQGIAMVIEAI</sequence>
<evidence type="ECO:0000259" key="7">
    <source>
        <dbReference type="Pfam" id="PF02803"/>
    </source>
</evidence>
<dbReference type="InterPro" id="IPR020613">
    <property type="entry name" value="Thiolase_CS"/>
</dbReference>
<accession>A0A399F5E0</accession>
<evidence type="ECO:0000259" key="6">
    <source>
        <dbReference type="Pfam" id="PF00108"/>
    </source>
</evidence>
<comment type="similarity">
    <text evidence="1 5">Belongs to the thiolase-like superfamily. Thiolase family.</text>
</comment>
<reference evidence="8 9" key="1">
    <citation type="submission" date="2018-08" db="EMBL/GenBank/DDBJ databases">
        <title>Meiothermus granaticius genome AF-68 sequencing project.</title>
        <authorList>
            <person name="Da Costa M.S."/>
            <person name="Albuquerque L."/>
            <person name="Raposo P."/>
            <person name="Froufe H.J.C."/>
            <person name="Barroso C.S."/>
            <person name="Egas C."/>
        </authorList>
    </citation>
    <scope>NUCLEOTIDE SEQUENCE [LARGE SCALE GENOMIC DNA]</scope>
    <source>
        <strain evidence="8 9">AF-68</strain>
    </source>
</reference>
<evidence type="ECO:0000313" key="9">
    <source>
        <dbReference type="Proteomes" id="UP000266178"/>
    </source>
</evidence>
<dbReference type="InterPro" id="IPR020615">
    <property type="entry name" value="Thiolase_acyl_enz_int_AS"/>
</dbReference>
<feature type="active site" description="Proton acceptor" evidence="4">
    <location>
        <position position="357"/>
    </location>
</feature>
<feature type="active site" description="Proton acceptor" evidence="4">
    <location>
        <position position="387"/>
    </location>
</feature>
<feature type="domain" description="Thiolase C-terminal" evidence="7">
    <location>
        <begin position="276"/>
        <end position="399"/>
    </location>
</feature>
<dbReference type="InterPro" id="IPR020610">
    <property type="entry name" value="Thiolase_AS"/>
</dbReference>
<evidence type="ECO:0000313" key="8">
    <source>
        <dbReference type="EMBL" id="RIH91987.1"/>
    </source>
</evidence>
<dbReference type="InterPro" id="IPR020617">
    <property type="entry name" value="Thiolase_C"/>
</dbReference>
<evidence type="ECO:0000256" key="5">
    <source>
        <dbReference type="RuleBase" id="RU003557"/>
    </source>
</evidence>
<dbReference type="EMBL" id="QWLB01000027">
    <property type="protein sequence ID" value="RIH91987.1"/>
    <property type="molecule type" value="Genomic_DNA"/>
</dbReference>
<comment type="caution">
    <text evidence="8">The sequence shown here is derived from an EMBL/GenBank/DDBJ whole genome shotgun (WGS) entry which is preliminary data.</text>
</comment>
<dbReference type="RefSeq" id="WP_119357538.1">
    <property type="nucleotide sequence ID" value="NZ_BJXM01000007.1"/>
</dbReference>
<dbReference type="AlphaFoldDB" id="A0A399F5E0"/>
<dbReference type="PIRSF" id="PIRSF000429">
    <property type="entry name" value="Ac-CoA_Ac_transf"/>
    <property type="match status" value="1"/>
</dbReference>
<dbReference type="Gene3D" id="3.40.47.10">
    <property type="match status" value="1"/>
</dbReference>
<dbReference type="PANTHER" id="PTHR18919:SF107">
    <property type="entry name" value="ACETYL-COA ACETYLTRANSFERASE, CYTOSOLIC"/>
    <property type="match status" value="1"/>
</dbReference>
<dbReference type="NCBIfam" id="TIGR01930">
    <property type="entry name" value="AcCoA-C-Actrans"/>
    <property type="match status" value="1"/>
</dbReference>
<feature type="domain" description="Thiolase N-terminal" evidence="6">
    <location>
        <begin position="5"/>
        <end position="268"/>
    </location>
</feature>
<dbReference type="SUPFAM" id="SSF53901">
    <property type="entry name" value="Thiolase-like"/>
    <property type="match status" value="2"/>
</dbReference>
<dbReference type="InterPro" id="IPR016039">
    <property type="entry name" value="Thiolase-like"/>
</dbReference>
<dbReference type="GO" id="GO:0033812">
    <property type="term" value="F:3-oxoadipyl-CoA thiolase activity"/>
    <property type="evidence" value="ECO:0007669"/>
    <property type="project" value="UniProtKB-EC"/>
</dbReference>
<dbReference type="Pfam" id="PF00108">
    <property type="entry name" value="Thiolase_N"/>
    <property type="match status" value="1"/>
</dbReference>
<dbReference type="PROSITE" id="PS00737">
    <property type="entry name" value="THIOLASE_2"/>
    <property type="match status" value="1"/>
</dbReference>
<dbReference type="PROSITE" id="PS00099">
    <property type="entry name" value="THIOLASE_3"/>
    <property type="match status" value="1"/>
</dbReference>
<keyword evidence="2 5" id="KW-0808">Transferase</keyword>
<evidence type="ECO:0000256" key="1">
    <source>
        <dbReference type="ARBA" id="ARBA00010982"/>
    </source>
</evidence>
<evidence type="ECO:0000256" key="2">
    <source>
        <dbReference type="ARBA" id="ARBA00022679"/>
    </source>
</evidence>
<dbReference type="PANTHER" id="PTHR18919">
    <property type="entry name" value="ACETYL-COA C-ACYLTRANSFERASE"/>
    <property type="match status" value="1"/>
</dbReference>
<dbReference type="InterPro" id="IPR002155">
    <property type="entry name" value="Thiolase"/>
</dbReference>
<dbReference type="InterPro" id="IPR020616">
    <property type="entry name" value="Thiolase_N"/>
</dbReference>